<reference evidence="1" key="1">
    <citation type="submission" date="2023-04" db="EMBL/GenBank/DDBJ databases">
        <title>The human skin virome in hidradenitis suppurativa patients.</title>
        <authorList>
            <person name="Jansen D."/>
        </authorList>
    </citation>
    <scope>NUCLEOTIDE SEQUENCE</scope>
    <source>
        <strain evidence="1">VC3_JansenPhageJ</strain>
    </source>
</reference>
<organism evidence="1">
    <name type="scientific">Staphylococcus phage HS13</name>
    <dbReference type="NCBI Taxonomy" id="3056403"/>
    <lineage>
        <taxon>Viruses</taxon>
    </lineage>
</organism>
<name>A0AA49X4N8_9VIRU</name>
<accession>A0AA49X4N8</accession>
<dbReference type="EMBL" id="OQ890321">
    <property type="protein sequence ID" value="WLJ26059.1"/>
    <property type="molecule type" value="Genomic_DNA"/>
</dbReference>
<protein>
    <submittedName>
        <fullName evidence="1">Uncharacterized protein</fullName>
    </submittedName>
</protein>
<evidence type="ECO:0000313" key="1">
    <source>
        <dbReference type="EMBL" id="WLJ26059.1"/>
    </source>
</evidence>
<sequence>MQSEMIMRKSNYKLQEKDKQRIKSLAIYNCYNKYNTYRFHSQSQPV</sequence>
<proteinExistence type="predicted"/>